<dbReference type="SUPFAM" id="SSF48452">
    <property type="entry name" value="TPR-like"/>
    <property type="match status" value="1"/>
</dbReference>
<dbReference type="Proteomes" id="UP000002274">
    <property type="component" value="Chromosome"/>
</dbReference>
<dbReference type="KEGG" id="pmf:P9303_21371"/>
<protein>
    <recommendedName>
        <fullName evidence="3">Tetratricopeptide repeat</fullName>
    </recommendedName>
</protein>
<evidence type="ECO:0000313" key="2">
    <source>
        <dbReference type="Proteomes" id="UP000002274"/>
    </source>
</evidence>
<accession>A2CBL2</accession>
<evidence type="ECO:0008006" key="3">
    <source>
        <dbReference type="Google" id="ProtNLM"/>
    </source>
</evidence>
<reference evidence="1 2" key="1">
    <citation type="journal article" date="2007" name="PLoS Genet.">
        <title>Patterns and implications of gene gain and loss in the evolution of Prochlorococcus.</title>
        <authorList>
            <person name="Kettler G.C."/>
            <person name="Martiny A.C."/>
            <person name="Huang K."/>
            <person name="Zucker J."/>
            <person name="Coleman M.L."/>
            <person name="Rodrigue S."/>
            <person name="Chen F."/>
            <person name="Lapidus A."/>
            <person name="Ferriera S."/>
            <person name="Johnson J."/>
            <person name="Steglich C."/>
            <person name="Church G.M."/>
            <person name="Richardson P."/>
            <person name="Chisholm S.W."/>
        </authorList>
    </citation>
    <scope>NUCLEOTIDE SEQUENCE [LARGE SCALE GENOMIC DNA]</scope>
    <source>
        <strain evidence="1 2">MIT 9303</strain>
    </source>
</reference>
<dbReference type="BioCyc" id="PMAR59922:G1G80-1865-MONOMER"/>
<dbReference type="AlphaFoldDB" id="A2CBL2"/>
<dbReference type="HOGENOM" id="CLU_2668136_0_0_3"/>
<organism evidence="1 2">
    <name type="scientific">Prochlorococcus marinus (strain MIT 9303)</name>
    <dbReference type="NCBI Taxonomy" id="59922"/>
    <lineage>
        <taxon>Bacteria</taxon>
        <taxon>Bacillati</taxon>
        <taxon>Cyanobacteriota</taxon>
        <taxon>Cyanophyceae</taxon>
        <taxon>Synechococcales</taxon>
        <taxon>Prochlorococcaceae</taxon>
        <taxon>Prochlorococcus</taxon>
    </lineage>
</organism>
<dbReference type="EMBL" id="CP000554">
    <property type="protein sequence ID" value="ABM78872.1"/>
    <property type="molecule type" value="Genomic_DNA"/>
</dbReference>
<proteinExistence type="predicted"/>
<dbReference type="Gene3D" id="1.25.40.10">
    <property type="entry name" value="Tetratricopeptide repeat domain"/>
    <property type="match status" value="1"/>
</dbReference>
<evidence type="ECO:0000313" key="1">
    <source>
        <dbReference type="EMBL" id="ABM78872.1"/>
    </source>
</evidence>
<sequence>MIDPKLALAYSKRCGAKLDLGHNKGAINDCDKALRLIQSLPMHTTIVGLPKQNLETKKKPVLTETKPHLLTMKAE</sequence>
<gene>
    <name evidence="1" type="ordered locus">P9303_21371</name>
</gene>
<dbReference type="InterPro" id="IPR011990">
    <property type="entry name" value="TPR-like_helical_dom_sf"/>
</dbReference>
<name>A2CBL2_PROM3</name>